<sequence length="263" mass="27329">MKKWTVLLLAAVAAAGLLAGCQGSQQAGGGGLFGSKKLTVGVNASLPPLSFEENGEATGFDVEYVRELASRMGMEAKIETVDWQGKAQALGEGKVELLIGGLTASQGGDLLLTKPYRSGSQVIMTTDYSGITRKKDLAGKRLGLCVGSAGEGALGADEAASQIGELMQYSDSAAALAGLREGRVDAVLVDGDTARYLAKEEPGYLILPEEFSGEQYVIALKSGNDKLLGQVEAAMDEMEADGFTGTLIAKWFPGAPAESEEAK</sequence>
<evidence type="ECO:0000313" key="5">
    <source>
        <dbReference type="Proteomes" id="UP000294682"/>
    </source>
</evidence>
<dbReference type="PROSITE" id="PS51257">
    <property type="entry name" value="PROKAR_LIPOPROTEIN"/>
    <property type="match status" value="1"/>
</dbReference>
<gene>
    <name evidence="4" type="ORF">EDD78_102206</name>
</gene>
<protein>
    <submittedName>
        <fullName evidence="4">Amino acid ABC transporter substrate-binding protein (PAAT family)</fullName>
    </submittedName>
</protein>
<feature type="chain" id="PRO_5040732444" evidence="2">
    <location>
        <begin position="20"/>
        <end position="263"/>
    </location>
</feature>
<dbReference type="InterPro" id="IPR001638">
    <property type="entry name" value="Solute-binding_3/MltF_N"/>
</dbReference>
<reference evidence="4 5" key="1">
    <citation type="submission" date="2019-03" db="EMBL/GenBank/DDBJ databases">
        <title>Genomic Encyclopedia of Type Strains, Phase IV (KMG-IV): sequencing the most valuable type-strain genomes for metagenomic binning, comparative biology and taxonomic classification.</title>
        <authorList>
            <person name="Goeker M."/>
        </authorList>
    </citation>
    <scope>NUCLEOTIDE SEQUENCE [LARGE SCALE GENOMIC DNA]</scope>
    <source>
        <strain evidence="4 5">DSM 100433</strain>
    </source>
</reference>
<evidence type="ECO:0000256" key="2">
    <source>
        <dbReference type="SAM" id="SignalP"/>
    </source>
</evidence>
<accession>A0A9X8UKR7</accession>
<comment type="caution">
    <text evidence="4">The sequence shown here is derived from an EMBL/GenBank/DDBJ whole genome shotgun (WGS) entry which is preliminary data.</text>
</comment>
<evidence type="ECO:0000259" key="3">
    <source>
        <dbReference type="SMART" id="SM00062"/>
    </source>
</evidence>
<dbReference type="RefSeq" id="WP_132083989.1">
    <property type="nucleotide sequence ID" value="NZ_SLUK01000002.1"/>
</dbReference>
<keyword evidence="1 2" id="KW-0732">Signal</keyword>
<feature type="domain" description="Solute-binding protein family 3/N-terminal" evidence="3">
    <location>
        <begin position="37"/>
        <end position="255"/>
    </location>
</feature>
<dbReference type="Pfam" id="PF00497">
    <property type="entry name" value="SBP_bac_3"/>
    <property type="match status" value="1"/>
</dbReference>
<proteinExistence type="predicted"/>
<name>A0A9X8UKR7_9FIRM</name>
<dbReference type="EMBL" id="SLUK01000002">
    <property type="protein sequence ID" value="TCL44582.1"/>
    <property type="molecule type" value="Genomic_DNA"/>
</dbReference>
<dbReference type="Proteomes" id="UP000294682">
    <property type="component" value="Unassembled WGS sequence"/>
</dbReference>
<keyword evidence="5" id="KW-1185">Reference proteome</keyword>
<dbReference type="SUPFAM" id="SSF53850">
    <property type="entry name" value="Periplasmic binding protein-like II"/>
    <property type="match status" value="1"/>
</dbReference>
<evidence type="ECO:0000256" key="1">
    <source>
        <dbReference type="ARBA" id="ARBA00022729"/>
    </source>
</evidence>
<dbReference type="PANTHER" id="PTHR35936:SF19">
    <property type="entry name" value="AMINO-ACID-BINDING PROTEIN YXEM-RELATED"/>
    <property type="match status" value="1"/>
</dbReference>
<organism evidence="4 5">
    <name type="scientific">Harryflintia acetispora</name>
    <dbReference type="NCBI Taxonomy" id="1849041"/>
    <lineage>
        <taxon>Bacteria</taxon>
        <taxon>Bacillati</taxon>
        <taxon>Bacillota</taxon>
        <taxon>Clostridia</taxon>
        <taxon>Eubacteriales</taxon>
        <taxon>Oscillospiraceae</taxon>
        <taxon>Harryflintia</taxon>
    </lineage>
</organism>
<feature type="signal peptide" evidence="2">
    <location>
        <begin position="1"/>
        <end position="19"/>
    </location>
</feature>
<dbReference type="SMART" id="SM00062">
    <property type="entry name" value="PBPb"/>
    <property type="match status" value="1"/>
</dbReference>
<dbReference type="PANTHER" id="PTHR35936">
    <property type="entry name" value="MEMBRANE-BOUND LYTIC MUREIN TRANSGLYCOSYLASE F"/>
    <property type="match status" value="1"/>
</dbReference>
<dbReference type="AlphaFoldDB" id="A0A9X8UKR7"/>
<dbReference type="Gene3D" id="3.40.190.10">
    <property type="entry name" value="Periplasmic binding protein-like II"/>
    <property type="match status" value="2"/>
</dbReference>
<evidence type="ECO:0000313" key="4">
    <source>
        <dbReference type="EMBL" id="TCL44582.1"/>
    </source>
</evidence>